<keyword evidence="2" id="KW-1185">Reference proteome</keyword>
<accession>A0A9P8LXB6</accession>
<dbReference type="Proteomes" id="UP000018208">
    <property type="component" value="Unassembled WGS sequence"/>
</dbReference>
<dbReference type="GeneID" id="94295693"/>
<dbReference type="RefSeq" id="XP_067766896.1">
    <property type="nucleotide sequence ID" value="XM_067905579.1"/>
</dbReference>
<sequence length="388" mass="44692">MHVHRLAFSSAITHFSVLRARTAPGIALRTDTSQHKKPYAQLLHSRFLSIAYPEMQVAHLHRFLSLQLQQLIDRFYQHCSFTLPEQVNQLHFLQKVSLDNHVHNWSAQPLQSVLSSLHTAQLSVQFLHILSQIQFISQLPSSTLHYFQHLPRYTEKLALQTVPLSLLAKQELHFLSAHVSHQLLMIETPFLQIVQTELDTQLSGQEVHFSPSHLNPDLHTAHLHVHSVQLIQQIELVLQSPVLVHFFSHLLSSIENQFLHTIHISLLSDQGLHFSSFQETQILFSIKNPYQKVVQAEKELAFCLVAGRKIFYRRRESAKTGFAGAGVITIQYNFGIAGLESYRFSGRESSNDVILKDLSQFKYLAFWRQFRAVSCFRRNSGTIIFLHF</sequence>
<gene>
    <name evidence="1" type="ORF">SS50377_21670</name>
</gene>
<dbReference type="KEGG" id="ssao:94295693"/>
<name>A0A9P8LXB6_9EUKA</name>
<evidence type="ECO:0000313" key="1">
    <source>
        <dbReference type="EMBL" id="KAH0576123.1"/>
    </source>
</evidence>
<protein>
    <submittedName>
        <fullName evidence="1">Uncharacterized protein</fullName>
    </submittedName>
</protein>
<dbReference type="EMBL" id="AUWU02000002">
    <property type="protein sequence ID" value="KAH0576123.1"/>
    <property type="molecule type" value="Genomic_DNA"/>
</dbReference>
<proteinExistence type="predicted"/>
<dbReference type="AlphaFoldDB" id="A0A9P8LXB6"/>
<evidence type="ECO:0000313" key="2">
    <source>
        <dbReference type="Proteomes" id="UP000018208"/>
    </source>
</evidence>
<reference evidence="1 2" key="1">
    <citation type="journal article" date="2014" name="PLoS Genet.">
        <title>The Genome of Spironucleus salmonicida Highlights a Fish Pathogen Adapted to Fluctuating Environments.</title>
        <authorList>
            <person name="Xu F."/>
            <person name="Jerlstrom-Hultqvist J."/>
            <person name="Einarsson E."/>
            <person name="Astvaldsson A."/>
            <person name="Svard S.G."/>
            <person name="Andersson J.O."/>
        </authorList>
    </citation>
    <scope>NUCLEOTIDE SEQUENCE [LARGE SCALE GENOMIC DNA]</scope>
    <source>
        <strain evidence="1 2">ATCC 50377</strain>
    </source>
</reference>
<comment type="caution">
    <text evidence="1">The sequence shown here is derived from an EMBL/GenBank/DDBJ whole genome shotgun (WGS) entry which is preliminary data.</text>
</comment>
<organism evidence="1 2">
    <name type="scientific">Spironucleus salmonicida</name>
    <dbReference type="NCBI Taxonomy" id="348837"/>
    <lineage>
        <taxon>Eukaryota</taxon>
        <taxon>Metamonada</taxon>
        <taxon>Diplomonadida</taxon>
        <taxon>Hexamitidae</taxon>
        <taxon>Hexamitinae</taxon>
        <taxon>Spironucleus</taxon>
    </lineage>
</organism>